<dbReference type="KEGG" id="dcm:NIES806_27550"/>
<keyword evidence="2" id="KW-1185">Reference proteome</keyword>
<dbReference type="EMBL" id="AP018316">
    <property type="protein sequence ID" value="BAZ86542.1"/>
    <property type="molecule type" value="Genomic_DNA"/>
</dbReference>
<keyword evidence="1" id="KW-0808">Transferase</keyword>
<proteinExistence type="predicted"/>
<gene>
    <name evidence="1" type="ORF">NIES806_27550</name>
</gene>
<protein>
    <submittedName>
        <fullName evidence="1">Serine/threonine kinase</fullName>
    </submittedName>
</protein>
<evidence type="ECO:0000313" key="2">
    <source>
        <dbReference type="Proteomes" id="UP000218702"/>
    </source>
</evidence>
<accession>A0A1Z4V4V5</accession>
<sequence length="67" mass="7598">MLTGYFPRDFVGDYWNCVLRNDAVPISERDSSIPEKLAEVIDLALIEKPKIHFQTAAEFKAALLKCV</sequence>
<reference evidence="1 2" key="1">
    <citation type="submission" date="2017-06" db="EMBL/GenBank/DDBJ databases">
        <title>Genome sequencing of cyanobaciteial culture collection at National Institute for Environmental Studies (NIES).</title>
        <authorList>
            <person name="Hirose Y."/>
            <person name="Shimura Y."/>
            <person name="Fujisawa T."/>
            <person name="Nakamura Y."/>
            <person name="Kawachi M."/>
        </authorList>
    </citation>
    <scope>NUCLEOTIDE SEQUENCE [LARGE SCALE GENOMIC DNA]</scope>
    <source>
        <strain evidence="1 2">NIES-806</strain>
    </source>
</reference>
<dbReference type="Proteomes" id="UP000218702">
    <property type="component" value="Chromosome"/>
</dbReference>
<evidence type="ECO:0000313" key="1">
    <source>
        <dbReference type="EMBL" id="BAZ86542.1"/>
    </source>
</evidence>
<dbReference type="GO" id="GO:0016301">
    <property type="term" value="F:kinase activity"/>
    <property type="evidence" value="ECO:0007669"/>
    <property type="project" value="UniProtKB-KW"/>
</dbReference>
<keyword evidence="1" id="KW-0418">Kinase</keyword>
<dbReference type="AlphaFoldDB" id="A0A1Z4V4V5"/>
<dbReference type="RefSeq" id="WP_231939836.1">
    <property type="nucleotide sequence ID" value="NZ_AP018316.1"/>
</dbReference>
<organism evidence="1 2">
    <name type="scientific">Dolichospermum compactum NIES-806</name>
    <dbReference type="NCBI Taxonomy" id="1973481"/>
    <lineage>
        <taxon>Bacteria</taxon>
        <taxon>Bacillati</taxon>
        <taxon>Cyanobacteriota</taxon>
        <taxon>Cyanophyceae</taxon>
        <taxon>Nostocales</taxon>
        <taxon>Aphanizomenonaceae</taxon>
        <taxon>Dolichospermum</taxon>
        <taxon>Dolichospermum compactum</taxon>
    </lineage>
</organism>
<name>A0A1Z4V4V5_9CYAN</name>